<protein>
    <submittedName>
        <fullName evidence="2">Hybrid cluster protein-associated redox disulfide domain-containing protein</fullName>
    </submittedName>
</protein>
<feature type="domain" description="DUF1858" evidence="1">
    <location>
        <begin position="2"/>
        <end position="55"/>
    </location>
</feature>
<dbReference type="EMBL" id="FUXM01000006">
    <property type="protein sequence ID" value="SJZ76000.1"/>
    <property type="molecule type" value="Genomic_DNA"/>
</dbReference>
<dbReference type="Pfam" id="PF08984">
    <property type="entry name" value="DUF1858"/>
    <property type="match status" value="1"/>
</dbReference>
<dbReference type="PANTHER" id="PTHR39341:SF1">
    <property type="entry name" value="DUF1858 DOMAIN-CONTAINING PROTEIN"/>
    <property type="match status" value="1"/>
</dbReference>
<dbReference type="AlphaFoldDB" id="A0A1T4N9L6"/>
<evidence type="ECO:0000313" key="2">
    <source>
        <dbReference type="EMBL" id="SJZ76000.1"/>
    </source>
</evidence>
<sequence>MITRDMSIFETIARYPQTREIFKKYGMHCLECMGATAESIAAGAKMHGVDLEKLLAELNQIVSSN</sequence>
<dbReference type="InterPro" id="IPR015077">
    <property type="entry name" value="DUF1858"/>
</dbReference>
<dbReference type="SUPFAM" id="SSF140683">
    <property type="entry name" value="SP0561-like"/>
    <property type="match status" value="1"/>
</dbReference>
<dbReference type="Proteomes" id="UP000189933">
    <property type="component" value="Unassembled WGS sequence"/>
</dbReference>
<dbReference type="PANTHER" id="PTHR39341">
    <property type="entry name" value="BSL7085 PROTEIN"/>
    <property type="match status" value="1"/>
</dbReference>
<dbReference type="OrthoDB" id="15017at2"/>
<keyword evidence="3" id="KW-1185">Reference proteome</keyword>
<proteinExistence type="predicted"/>
<dbReference type="RefSeq" id="WP_107753612.1">
    <property type="nucleotide sequence ID" value="NZ_FUXM01000006.1"/>
</dbReference>
<dbReference type="Gene3D" id="1.10.3910.10">
    <property type="entry name" value="SP0561-like"/>
    <property type="match status" value="1"/>
</dbReference>
<dbReference type="InterPro" id="IPR038062">
    <property type="entry name" value="ScdA-like_N_sf"/>
</dbReference>
<accession>A0A1T4N9L6</accession>
<reference evidence="3" key="1">
    <citation type="submission" date="2017-02" db="EMBL/GenBank/DDBJ databases">
        <authorList>
            <person name="Varghese N."/>
            <person name="Submissions S."/>
        </authorList>
    </citation>
    <scope>NUCLEOTIDE SEQUENCE [LARGE SCALE GENOMIC DNA]</scope>
    <source>
        <strain evidence="3">DSM 16521</strain>
    </source>
</reference>
<evidence type="ECO:0000259" key="1">
    <source>
        <dbReference type="Pfam" id="PF08984"/>
    </source>
</evidence>
<gene>
    <name evidence="2" type="ORF">SAMN02745885_00853</name>
</gene>
<evidence type="ECO:0000313" key="3">
    <source>
        <dbReference type="Proteomes" id="UP000189933"/>
    </source>
</evidence>
<dbReference type="NCBIfam" id="TIGR03980">
    <property type="entry name" value="prismane_assoc"/>
    <property type="match status" value="1"/>
</dbReference>
<organism evidence="2 3">
    <name type="scientific">Carboxydocella sporoproducens DSM 16521</name>
    <dbReference type="NCBI Taxonomy" id="1121270"/>
    <lineage>
        <taxon>Bacteria</taxon>
        <taxon>Bacillati</taxon>
        <taxon>Bacillota</taxon>
        <taxon>Clostridia</taxon>
        <taxon>Eubacteriales</taxon>
        <taxon>Clostridiales Family XVI. Incertae Sedis</taxon>
        <taxon>Carboxydocella</taxon>
    </lineage>
</organism>
<dbReference type="InterPro" id="IPR023883">
    <property type="entry name" value="CHP03980_redox-disulphide"/>
</dbReference>
<name>A0A1T4N9L6_9FIRM</name>